<evidence type="ECO:0000256" key="8">
    <source>
        <dbReference type="ARBA" id="ARBA00022842"/>
    </source>
</evidence>
<dbReference type="InterPro" id="IPR004887">
    <property type="entry name" value="GSH_synth_subst-bd"/>
</dbReference>
<feature type="binding site" evidence="10">
    <location>
        <position position="411"/>
    </location>
    <ligand>
        <name>ATP</name>
        <dbReference type="ChEBI" id="CHEBI:30616"/>
    </ligand>
</feature>
<dbReference type="Gene3D" id="3.30.1490.80">
    <property type="match status" value="1"/>
</dbReference>
<dbReference type="EMBL" id="CAJVOS010000012">
    <property type="protein sequence ID" value="CAG8005528.1"/>
    <property type="molecule type" value="Genomic_DNA"/>
</dbReference>
<dbReference type="OrthoDB" id="2020073at2759"/>
<evidence type="ECO:0000256" key="5">
    <source>
        <dbReference type="ARBA" id="ARBA00022723"/>
    </source>
</evidence>
<dbReference type="SUPFAM" id="SSF52440">
    <property type="entry name" value="PreATP-grasp domain"/>
    <property type="match status" value="1"/>
</dbReference>
<dbReference type="GO" id="GO:0004363">
    <property type="term" value="F:glutathione synthase activity"/>
    <property type="evidence" value="ECO:0007669"/>
    <property type="project" value="UniProtKB-UniRule"/>
</dbReference>
<feature type="binding site" evidence="10">
    <location>
        <begin position="432"/>
        <end position="435"/>
    </location>
    <ligand>
        <name>ATP</name>
        <dbReference type="ChEBI" id="CHEBI:30616"/>
    </ligand>
</feature>
<comment type="caution">
    <text evidence="13">The sequence shown here is derived from an EMBL/GenBank/DDBJ whole genome shotgun (WGS) entry which is preliminary data.</text>
</comment>
<organism evidence="13 14">
    <name type="scientific">Penicillium olsonii</name>
    <dbReference type="NCBI Taxonomy" id="99116"/>
    <lineage>
        <taxon>Eukaryota</taxon>
        <taxon>Fungi</taxon>
        <taxon>Dikarya</taxon>
        <taxon>Ascomycota</taxon>
        <taxon>Pezizomycotina</taxon>
        <taxon>Eurotiomycetes</taxon>
        <taxon>Eurotiomycetidae</taxon>
        <taxon>Eurotiales</taxon>
        <taxon>Aspergillaceae</taxon>
        <taxon>Penicillium</taxon>
    </lineage>
</organism>
<evidence type="ECO:0000256" key="10">
    <source>
        <dbReference type="PIRSR" id="PIRSR001558-1"/>
    </source>
</evidence>
<feature type="binding site" evidence="10">
    <location>
        <position position="342"/>
    </location>
    <ligand>
        <name>ATP</name>
        <dbReference type="ChEBI" id="CHEBI:30616"/>
    </ligand>
</feature>
<evidence type="ECO:0000256" key="4">
    <source>
        <dbReference type="ARBA" id="ARBA00022684"/>
    </source>
</evidence>
<protein>
    <recommendedName>
        <fullName evidence="9">Glutathione synthetase</fullName>
        <shortName evidence="9">GSH-S</shortName>
        <ecNumber evidence="9">6.3.2.3</ecNumber>
    </recommendedName>
</protein>
<dbReference type="PANTHER" id="PTHR11130:SF0">
    <property type="entry name" value="GLUTATHIONE SYNTHETASE"/>
    <property type="match status" value="1"/>
</dbReference>
<evidence type="ECO:0000256" key="6">
    <source>
        <dbReference type="ARBA" id="ARBA00022741"/>
    </source>
</evidence>
<dbReference type="GO" id="GO:0005524">
    <property type="term" value="F:ATP binding"/>
    <property type="evidence" value="ECO:0007669"/>
    <property type="project" value="UniProtKB-UniRule"/>
</dbReference>
<name>A0A9W4HEK7_PENOL</name>
<dbReference type="InterPro" id="IPR016185">
    <property type="entry name" value="PreATP-grasp_dom_sf"/>
</dbReference>
<evidence type="ECO:0000313" key="14">
    <source>
        <dbReference type="Proteomes" id="UP001153618"/>
    </source>
</evidence>
<dbReference type="InterPro" id="IPR005615">
    <property type="entry name" value="Glutathione_synthase"/>
</dbReference>
<dbReference type="Gene3D" id="1.10.1080.10">
    <property type="entry name" value="Glutathione Synthetase, Chain A, domain 3"/>
    <property type="match status" value="1"/>
</dbReference>
<keyword evidence="6 9" id="KW-0547">Nucleotide-binding</keyword>
<feature type="binding site" evidence="10">
    <location>
        <begin position="400"/>
        <end position="409"/>
    </location>
    <ligand>
        <name>ATP</name>
        <dbReference type="ChEBI" id="CHEBI:30616"/>
    </ligand>
</feature>
<evidence type="ECO:0000256" key="2">
    <source>
        <dbReference type="ARBA" id="ARBA00010385"/>
    </source>
</evidence>
<keyword evidence="5 9" id="KW-0479">Metal-binding</keyword>
<dbReference type="GO" id="GO:0043295">
    <property type="term" value="F:glutathione binding"/>
    <property type="evidence" value="ECO:0007669"/>
    <property type="project" value="UniProtKB-UniRule"/>
</dbReference>
<feature type="binding site" evidence="10">
    <location>
        <position position="485"/>
    </location>
    <ligand>
        <name>ATP</name>
        <dbReference type="ChEBI" id="CHEBI:30616"/>
    </ligand>
</feature>
<dbReference type="NCBIfam" id="TIGR01986">
    <property type="entry name" value="glut_syn_euk"/>
    <property type="match status" value="1"/>
</dbReference>
<dbReference type="InterPro" id="IPR014042">
    <property type="entry name" value="Glutathione_synthase_a-hlx"/>
</dbReference>
<comment type="similarity">
    <text evidence="2 9">Belongs to the eukaryotic GSH synthase family.</text>
</comment>
<dbReference type="GO" id="GO:0000287">
    <property type="term" value="F:magnesium ion binding"/>
    <property type="evidence" value="ECO:0007669"/>
    <property type="project" value="UniProtKB-UniRule"/>
</dbReference>
<evidence type="ECO:0000256" key="1">
    <source>
        <dbReference type="ARBA" id="ARBA00004965"/>
    </source>
</evidence>
<dbReference type="EC" id="6.3.2.3" evidence="9"/>
<dbReference type="InterPro" id="IPR014709">
    <property type="entry name" value="Glutathione_synthase_C_euk"/>
</dbReference>
<keyword evidence="8 9" id="KW-0460">Magnesium</keyword>
<comment type="cofactor">
    <cofactor evidence="9 11">
        <name>Mg(2+)</name>
        <dbReference type="ChEBI" id="CHEBI:18420"/>
    </cofactor>
    <text evidence="9 11">Binds 1 Mg(2+) ion per subunit.</text>
</comment>
<dbReference type="Gene3D" id="3.30.1490.50">
    <property type="match status" value="1"/>
</dbReference>
<evidence type="ECO:0000259" key="12">
    <source>
        <dbReference type="Pfam" id="PF03199"/>
    </source>
</evidence>
<sequence length="507" mass="56905">MSSESSEGGFMPSEEQMLALLSQIQDWQINHGSLLKNLESQTEHSVFSYPVGVSVYPTPFPKSQFRKAMDLQPVYNELYMAVAGDEEWLYNATKELIPTEPLADALWGIHEQSKEAESVQEISAAVFRSDYMLHMSGIQSSDSLAEHEATLKQVEFNTFSCAGAAHAKRVADMHRYMTRTGFYNFGDATEQQRPNAASLPRNDNIESLASLLATAHKAYGAPRSKGAEQTAILHIVQPYNFNIADERPIEYALWEREEPVHNYRLEWGEDILQYTTLTDTNELLFHPPWLAAHDPVEVSVVYMRAGYEAHEYDHTGWQARLRLEKSIAIKCPSILSHISTFKKVQQALTAPGALERFLAPDKAELIRNTFVQQYPLDQSVEGLRAQKIIRDDRISNHILKPSLEGGGNNVYDDIPEFLSSIPPAARSSYILMERIEPPLSRNLLVSRAGAPEGLVVSELGVYGTCLWKKTEALCNTCAGWSFKTKHADVDEMSVVKGYGCFDTPLLQ</sequence>
<dbReference type="Gene3D" id="3.40.50.1760">
    <property type="entry name" value="Glutathione synthase, substrate-binding domain superfamily, eukaryotic"/>
    <property type="match status" value="1"/>
</dbReference>
<dbReference type="PANTHER" id="PTHR11130">
    <property type="entry name" value="GLUTATHIONE SYNTHETASE"/>
    <property type="match status" value="1"/>
</dbReference>
<dbReference type="InterPro" id="IPR037013">
    <property type="entry name" value="GSH-S_sub-bd_sf"/>
</dbReference>
<evidence type="ECO:0000256" key="7">
    <source>
        <dbReference type="ARBA" id="ARBA00022840"/>
    </source>
</evidence>
<reference evidence="13" key="1">
    <citation type="submission" date="2021-07" db="EMBL/GenBank/DDBJ databases">
        <authorList>
            <person name="Branca A.L. A."/>
        </authorList>
    </citation>
    <scope>NUCLEOTIDE SEQUENCE</scope>
</reference>
<comment type="pathway">
    <text evidence="1 9">Sulfur metabolism; glutathione biosynthesis; glutathione from L-cysteine and L-glutamate: step 2/2.</text>
</comment>
<dbReference type="SUPFAM" id="SSF56059">
    <property type="entry name" value="Glutathione synthetase ATP-binding domain-like"/>
    <property type="match status" value="1"/>
</dbReference>
<evidence type="ECO:0000256" key="3">
    <source>
        <dbReference type="ARBA" id="ARBA00022598"/>
    </source>
</evidence>
<proteinExistence type="inferred from homology"/>
<feature type="binding site" evidence="10">
    <location>
        <position position="491"/>
    </location>
    <ligand>
        <name>ATP</name>
        <dbReference type="ChEBI" id="CHEBI:30616"/>
    </ligand>
</feature>
<keyword evidence="7 9" id="KW-0067">ATP-binding</keyword>
<dbReference type="PIRSF" id="PIRSF001558">
    <property type="entry name" value="GSHase"/>
    <property type="match status" value="1"/>
</dbReference>
<keyword evidence="3 9" id="KW-0436">Ligase</keyword>
<dbReference type="AlphaFoldDB" id="A0A9W4HEK7"/>
<comment type="catalytic activity">
    <reaction evidence="9">
        <text>gamma-L-glutamyl-L-cysteine + glycine + ATP = glutathione + ADP + phosphate + H(+)</text>
        <dbReference type="Rhea" id="RHEA:13557"/>
        <dbReference type="ChEBI" id="CHEBI:15378"/>
        <dbReference type="ChEBI" id="CHEBI:30616"/>
        <dbReference type="ChEBI" id="CHEBI:43474"/>
        <dbReference type="ChEBI" id="CHEBI:57305"/>
        <dbReference type="ChEBI" id="CHEBI:57925"/>
        <dbReference type="ChEBI" id="CHEBI:58173"/>
        <dbReference type="ChEBI" id="CHEBI:456216"/>
        <dbReference type="EC" id="6.3.2.3"/>
    </reaction>
</comment>
<feature type="domain" description="Glutathione synthase substrate-binding" evidence="12">
    <location>
        <begin position="231"/>
        <end position="338"/>
    </location>
</feature>
<gene>
    <name evidence="13" type="ORF">POLS_LOCUS1980</name>
</gene>
<evidence type="ECO:0000256" key="11">
    <source>
        <dbReference type="PIRSR" id="PIRSR001558-2"/>
    </source>
</evidence>
<dbReference type="GO" id="GO:0005829">
    <property type="term" value="C:cytosol"/>
    <property type="evidence" value="ECO:0007669"/>
    <property type="project" value="TreeGrafter"/>
</dbReference>
<keyword evidence="14" id="KW-1185">Reference proteome</keyword>
<evidence type="ECO:0000256" key="9">
    <source>
        <dbReference type="PIRNR" id="PIRNR001558"/>
    </source>
</evidence>
<dbReference type="Pfam" id="PF03917">
    <property type="entry name" value="GSH_synth_ATP"/>
    <property type="match status" value="1"/>
</dbReference>
<dbReference type="Gene3D" id="3.30.470.20">
    <property type="entry name" value="ATP-grasp fold, B domain"/>
    <property type="match status" value="1"/>
</dbReference>
<feature type="binding site" evidence="11">
    <location>
        <position position="404"/>
    </location>
    <ligand>
        <name>Mg(2+)</name>
        <dbReference type="ChEBI" id="CHEBI:18420"/>
    </ligand>
</feature>
<dbReference type="Proteomes" id="UP001153618">
    <property type="component" value="Unassembled WGS sequence"/>
</dbReference>
<dbReference type="Pfam" id="PF03199">
    <property type="entry name" value="GSH_synthase"/>
    <property type="match status" value="1"/>
</dbReference>
<evidence type="ECO:0000313" key="13">
    <source>
        <dbReference type="EMBL" id="CAG8005528.1"/>
    </source>
</evidence>
<accession>A0A9W4HEK7</accession>
<keyword evidence="4 9" id="KW-0317">Glutathione biosynthesis</keyword>
<feature type="binding site" evidence="10">
    <location>
        <position position="458"/>
    </location>
    <ligand>
        <name>ATP</name>
        <dbReference type="ChEBI" id="CHEBI:30616"/>
    </ligand>
</feature>
<dbReference type="InterPro" id="IPR014049">
    <property type="entry name" value="Glutathione_synthase_N_euk"/>
</dbReference>